<dbReference type="EMBL" id="JBBBZM010000009">
    <property type="protein sequence ID" value="KAL0639658.1"/>
    <property type="molecule type" value="Genomic_DNA"/>
</dbReference>
<evidence type="ECO:0000256" key="5">
    <source>
        <dbReference type="ARBA" id="ARBA00022490"/>
    </source>
</evidence>
<feature type="domain" description="Vta1 C-terminal" evidence="11">
    <location>
        <begin position="362"/>
        <end position="399"/>
    </location>
</feature>
<evidence type="ECO:0000259" key="10">
    <source>
        <dbReference type="Pfam" id="PF04652"/>
    </source>
</evidence>
<evidence type="ECO:0000256" key="8">
    <source>
        <dbReference type="ARBA" id="ARBA00023136"/>
    </source>
</evidence>
<evidence type="ECO:0000256" key="2">
    <source>
        <dbReference type="ARBA" id="ARBA00004496"/>
    </source>
</evidence>
<evidence type="ECO:0000256" key="6">
    <source>
        <dbReference type="ARBA" id="ARBA00022753"/>
    </source>
</evidence>
<evidence type="ECO:0008006" key="14">
    <source>
        <dbReference type="Google" id="ProtNLM"/>
    </source>
</evidence>
<evidence type="ECO:0000256" key="9">
    <source>
        <dbReference type="SAM" id="MobiDB-lite"/>
    </source>
</evidence>
<evidence type="ECO:0000313" key="12">
    <source>
        <dbReference type="EMBL" id="KAL0639658.1"/>
    </source>
</evidence>
<sequence length="402" mass="44796">MPGKVQAIKEPPNELKSIKPFILRGNQLRTADPVITYYCYFWAIKHILGNSLHSTTPECTSWTTDLMDELENRKATLGNNELLHDDIAGQAYVENFALKIFNNGAAVVESGKATGQTSDTLLAGATLLEVCKVFGDLDTETLQKIKFAKFHAARIWKALSAGLDPNPPKPETPEEEEEDPRGPPPDIYGNEPSHPPPPTVEEVPDETADFEPRFARASIHDDSLHSNRQSPTPQSFPTPQQPPATQQFPTPQQSPVPQQELSNDLPSPPQFEQFFQPEYAPSAPGTPSLFQPPPSPPLPVMQPPRIYNQGPVEHYPASNNPFQQPMQTSIYQRSQQAPPPVQQQHHFQYVPPPVQVAKEVTPEDMTMAQKHARWAVSALDYEDVETAIKQFRLGLRMLGVED</sequence>
<evidence type="ECO:0000256" key="3">
    <source>
        <dbReference type="ARBA" id="ARBA00007895"/>
    </source>
</evidence>
<gene>
    <name evidence="12" type="ORF">Q9L58_001225</name>
</gene>
<dbReference type="InterPro" id="IPR023175">
    <property type="entry name" value="Vta1/CALS_N_sf"/>
</dbReference>
<evidence type="ECO:0000256" key="1">
    <source>
        <dbReference type="ARBA" id="ARBA00004481"/>
    </source>
</evidence>
<dbReference type="InterPro" id="IPR044538">
    <property type="entry name" value="Vta1-like"/>
</dbReference>
<feature type="compositionally biased region" description="Low complexity" evidence="9">
    <location>
        <begin position="243"/>
        <end position="259"/>
    </location>
</feature>
<keyword evidence="4" id="KW-0813">Transport</keyword>
<dbReference type="Proteomes" id="UP001447188">
    <property type="component" value="Unassembled WGS sequence"/>
</dbReference>
<evidence type="ECO:0000313" key="13">
    <source>
        <dbReference type="Proteomes" id="UP001447188"/>
    </source>
</evidence>
<keyword evidence="5" id="KW-0963">Cytoplasm</keyword>
<keyword evidence="8" id="KW-0472">Membrane</keyword>
<protein>
    <recommendedName>
        <fullName evidence="14">DUF605-domain-containing protein</fullName>
    </recommendedName>
</protein>
<dbReference type="Pfam" id="PF04652">
    <property type="entry name" value="Vta1"/>
    <property type="match status" value="1"/>
</dbReference>
<keyword evidence="13" id="KW-1185">Reference proteome</keyword>
<comment type="similarity">
    <text evidence="3">Belongs to the VTA1 family.</text>
</comment>
<feature type="domain" description="Vta1/callose synthase N-terminal" evidence="10">
    <location>
        <begin position="17"/>
        <end position="160"/>
    </location>
</feature>
<feature type="compositionally biased region" description="Polar residues" evidence="9">
    <location>
        <begin position="317"/>
        <end position="334"/>
    </location>
</feature>
<dbReference type="Pfam" id="PF18097">
    <property type="entry name" value="Vta1_C"/>
    <property type="match status" value="1"/>
</dbReference>
<keyword evidence="6" id="KW-0967">Endosome</keyword>
<feature type="compositionally biased region" description="Pro residues" evidence="9">
    <location>
        <begin position="290"/>
        <end position="302"/>
    </location>
</feature>
<dbReference type="InterPro" id="IPR039431">
    <property type="entry name" value="Vta1/CALS_N"/>
</dbReference>
<accession>A0ABR3GUQ5</accession>
<feature type="region of interest" description="Disordered" evidence="9">
    <location>
        <begin position="222"/>
        <end position="346"/>
    </location>
</feature>
<name>A0ABR3GUQ5_9PEZI</name>
<dbReference type="PANTHER" id="PTHR46009">
    <property type="entry name" value="VACUOLAR PROTEIN SORTING-ASSOCIATED PROTEIN VTA1 HOMOLOG"/>
    <property type="match status" value="1"/>
</dbReference>
<organism evidence="12 13">
    <name type="scientific">Discina gigas</name>
    <dbReference type="NCBI Taxonomy" id="1032678"/>
    <lineage>
        <taxon>Eukaryota</taxon>
        <taxon>Fungi</taxon>
        <taxon>Dikarya</taxon>
        <taxon>Ascomycota</taxon>
        <taxon>Pezizomycotina</taxon>
        <taxon>Pezizomycetes</taxon>
        <taxon>Pezizales</taxon>
        <taxon>Discinaceae</taxon>
        <taxon>Discina</taxon>
    </lineage>
</organism>
<proteinExistence type="inferred from homology"/>
<evidence type="ECO:0000256" key="7">
    <source>
        <dbReference type="ARBA" id="ARBA00022927"/>
    </source>
</evidence>
<evidence type="ECO:0000256" key="4">
    <source>
        <dbReference type="ARBA" id="ARBA00022448"/>
    </source>
</evidence>
<dbReference type="InterPro" id="IPR041212">
    <property type="entry name" value="Vta1_C"/>
</dbReference>
<dbReference type="Gene3D" id="1.25.40.270">
    <property type="entry name" value="Vacuolar protein sorting-associated protein vta1"/>
    <property type="match status" value="1"/>
</dbReference>
<keyword evidence="7" id="KW-0653">Protein transport</keyword>
<feature type="region of interest" description="Disordered" evidence="9">
    <location>
        <begin position="161"/>
        <end position="206"/>
    </location>
</feature>
<reference evidence="12 13" key="1">
    <citation type="submission" date="2024-02" db="EMBL/GenBank/DDBJ databases">
        <title>Discinaceae phylogenomics.</title>
        <authorList>
            <person name="Dirks A.C."/>
            <person name="James T.Y."/>
        </authorList>
    </citation>
    <scope>NUCLEOTIDE SEQUENCE [LARGE SCALE GENOMIC DNA]</scope>
    <source>
        <strain evidence="12 13">ACD0624</strain>
    </source>
</reference>
<comment type="subcellular location">
    <subcellularLocation>
        <location evidence="2">Cytoplasm</location>
    </subcellularLocation>
    <subcellularLocation>
        <location evidence="1">Endosome membrane</location>
        <topology evidence="1">Peripheral membrane protein</topology>
    </subcellularLocation>
</comment>
<dbReference type="PANTHER" id="PTHR46009:SF1">
    <property type="entry name" value="VACUOLAR PROTEIN SORTING-ASSOCIATED PROTEIN VTA1 HOMOLOG"/>
    <property type="match status" value="1"/>
</dbReference>
<evidence type="ECO:0000259" key="11">
    <source>
        <dbReference type="Pfam" id="PF18097"/>
    </source>
</evidence>
<dbReference type="Gene3D" id="1.20.5.420">
    <property type="entry name" value="Immunoglobulin FC, subunit C"/>
    <property type="match status" value="1"/>
</dbReference>
<comment type="caution">
    <text evidence="12">The sequence shown here is derived from an EMBL/GenBank/DDBJ whole genome shotgun (WGS) entry which is preliminary data.</text>
</comment>